<dbReference type="FunFam" id="3.10.290.10:FF:000001">
    <property type="entry name" value="30S ribosomal protein S4"/>
    <property type="match status" value="1"/>
</dbReference>
<dbReference type="GO" id="GO:0042274">
    <property type="term" value="P:ribosomal small subunit biogenesis"/>
    <property type="evidence" value="ECO:0007669"/>
    <property type="project" value="TreeGrafter"/>
</dbReference>
<comment type="function">
    <text evidence="7">With S5 and S12 plays an important role in translational accuracy.</text>
</comment>
<dbReference type="InterPro" id="IPR001912">
    <property type="entry name" value="Ribosomal_uS4_N"/>
</dbReference>
<feature type="domain" description="RNA-binding S4" evidence="9">
    <location>
        <begin position="96"/>
        <end position="159"/>
    </location>
</feature>
<evidence type="ECO:0000256" key="6">
    <source>
        <dbReference type="ARBA" id="ARBA00035254"/>
    </source>
</evidence>
<dbReference type="CDD" id="cd00165">
    <property type="entry name" value="S4"/>
    <property type="match status" value="1"/>
</dbReference>
<dbReference type="GO" id="GO:0015935">
    <property type="term" value="C:small ribosomal subunit"/>
    <property type="evidence" value="ECO:0007669"/>
    <property type="project" value="InterPro"/>
</dbReference>
<dbReference type="Gene3D" id="3.10.290.10">
    <property type="entry name" value="RNA-binding S4 domain"/>
    <property type="match status" value="1"/>
</dbReference>
<evidence type="ECO:0000259" key="9">
    <source>
        <dbReference type="SMART" id="SM00363"/>
    </source>
</evidence>
<gene>
    <name evidence="7" type="primary">rpsD</name>
    <name evidence="11" type="ORF">A2V69_03070</name>
</gene>
<dbReference type="PROSITE" id="PS50889">
    <property type="entry name" value="S4"/>
    <property type="match status" value="1"/>
</dbReference>
<evidence type="ECO:0000313" key="12">
    <source>
        <dbReference type="Proteomes" id="UP000177810"/>
    </source>
</evidence>
<accession>A0A1G2F3Y1</accession>
<evidence type="ECO:0000256" key="2">
    <source>
        <dbReference type="ARBA" id="ARBA00022730"/>
    </source>
</evidence>
<keyword evidence="4 7" id="KW-0689">Ribosomal protein</keyword>
<dbReference type="SUPFAM" id="SSF55174">
    <property type="entry name" value="Alpha-L RNA-binding motif"/>
    <property type="match status" value="1"/>
</dbReference>
<evidence type="ECO:0000256" key="3">
    <source>
        <dbReference type="ARBA" id="ARBA00022884"/>
    </source>
</evidence>
<keyword evidence="3 7" id="KW-0694">RNA-binding</keyword>
<dbReference type="InterPro" id="IPR036986">
    <property type="entry name" value="S4_RNA-bd_sf"/>
</dbReference>
<dbReference type="InterPro" id="IPR002942">
    <property type="entry name" value="S4_RNA-bd"/>
</dbReference>
<dbReference type="PANTHER" id="PTHR11831:SF4">
    <property type="entry name" value="SMALL RIBOSOMAL SUBUNIT PROTEIN US4M"/>
    <property type="match status" value="1"/>
</dbReference>
<dbReference type="Gene3D" id="1.10.1050.10">
    <property type="entry name" value="Ribosomal Protein S4 Delta 41, Chain A, domain 1"/>
    <property type="match status" value="1"/>
</dbReference>
<name>A0A1G2F3Y1_9BACT</name>
<dbReference type="PANTHER" id="PTHR11831">
    <property type="entry name" value="30S 40S RIBOSOMAL PROTEIN"/>
    <property type="match status" value="1"/>
</dbReference>
<evidence type="ECO:0000313" key="11">
    <source>
        <dbReference type="EMBL" id="OGZ32784.1"/>
    </source>
</evidence>
<reference evidence="11 12" key="1">
    <citation type="journal article" date="2016" name="Nat. Commun.">
        <title>Thousands of microbial genomes shed light on interconnected biogeochemical processes in an aquifer system.</title>
        <authorList>
            <person name="Anantharaman K."/>
            <person name="Brown C.T."/>
            <person name="Hug L.A."/>
            <person name="Sharon I."/>
            <person name="Castelle C.J."/>
            <person name="Probst A.J."/>
            <person name="Thomas B.C."/>
            <person name="Singh A."/>
            <person name="Wilkins M.J."/>
            <person name="Karaoz U."/>
            <person name="Brodie E.L."/>
            <person name="Williams K.H."/>
            <person name="Hubbard S.S."/>
            <person name="Banfield J.F."/>
        </authorList>
    </citation>
    <scope>NUCLEOTIDE SEQUENCE [LARGE SCALE GENOMIC DNA]</scope>
</reference>
<dbReference type="AlphaFoldDB" id="A0A1G2F3Y1"/>
<dbReference type="NCBIfam" id="TIGR01017">
    <property type="entry name" value="rpsD_bact"/>
    <property type="match status" value="1"/>
</dbReference>
<protein>
    <recommendedName>
        <fullName evidence="6 7">Small ribosomal subunit protein uS4</fullName>
    </recommendedName>
</protein>
<sequence>MKEPPCKKCRRAGQKLFLKGERCFTPKCAMVKKPYVPGMHGRKRRRALSEYGSQLAEKQKLKIIYGITEKQLRKYFKEAAKSRGVATDVLLVKLETRIDNIIFRLGLAESRAKARQIVGHGHVLLNDRKIDIPSIRVEKGDIIKIKKSSLNKGLFKNLDIRLKKFNPPVWLSLDKENWRGNILALPSKEDIESPVDLQMIVEYYSR</sequence>
<dbReference type="HAMAP" id="MF_01306_B">
    <property type="entry name" value="Ribosomal_uS4_B"/>
    <property type="match status" value="1"/>
</dbReference>
<dbReference type="PROSITE" id="PS00632">
    <property type="entry name" value="RIBOSOMAL_S4"/>
    <property type="match status" value="1"/>
</dbReference>
<organism evidence="11 12">
    <name type="scientific">Candidatus Portnoybacteria bacterium RBG_13_40_8</name>
    <dbReference type="NCBI Taxonomy" id="1801990"/>
    <lineage>
        <taxon>Bacteria</taxon>
        <taxon>Candidatus Portnoyibacteriota</taxon>
    </lineage>
</organism>
<evidence type="ECO:0000259" key="10">
    <source>
        <dbReference type="SMART" id="SM01390"/>
    </source>
</evidence>
<keyword evidence="2 7" id="KW-0699">rRNA-binding</keyword>
<dbReference type="InterPro" id="IPR005709">
    <property type="entry name" value="Ribosomal_uS4_bac-type"/>
</dbReference>
<dbReference type="InterPro" id="IPR018079">
    <property type="entry name" value="Ribosomal_uS4_CS"/>
</dbReference>
<evidence type="ECO:0000256" key="8">
    <source>
        <dbReference type="RuleBase" id="RU003699"/>
    </source>
</evidence>
<dbReference type="Proteomes" id="UP000177810">
    <property type="component" value="Unassembled WGS sequence"/>
</dbReference>
<dbReference type="NCBIfam" id="NF003717">
    <property type="entry name" value="PRK05327.1"/>
    <property type="match status" value="1"/>
</dbReference>
<dbReference type="SMART" id="SM00363">
    <property type="entry name" value="S4"/>
    <property type="match status" value="1"/>
</dbReference>
<dbReference type="SMART" id="SM01390">
    <property type="entry name" value="Ribosomal_S4"/>
    <property type="match status" value="1"/>
</dbReference>
<evidence type="ECO:0000256" key="5">
    <source>
        <dbReference type="ARBA" id="ARBA00023274"/>
    </source>
</evidence>
<evidence type="ECO:0000256" key="1">
    <source>
        <dbReference type="ARBA" id="ARBA00007465"/>
    </source>
</evidence>
<dbReference type="GO" id="GO:0003735">
    <property type="term" value="F:structural constituent of ribosome"/>
    <property type="evidence" value="ECO:0007669"/>
    <property type="project" value="InterPro"/>
</dbReference>
<evidence type="ECO:0000256" key="7">
    <source>
        <dbReference type="HAMAP-Rule" id="MF_01306"/>
    </source>
</evidence>
<dbReference type="Pfam" id="PF00163">
    <property type="entry name" value="Ribosomal_S4"/>
    <property type="match status" value="1"/>
</dbReference>
<dbReference type="STRING" id="1801990.A2V69_03070"/>
<evidence type="ECO:0000256" key="4">
    <source>
        <dbReference type="ARBA" id="ARBA00022980"/>
    </source>
</evidence>
<dbReference type="InterPro" id="IPR022801">
    <property type="entry name" value="Ribosomal_uS4"/>
</dbReference>
<dbReference type="EMBL" id="MHMT01000013">
    <property type="protein sequence ID" value="OGZ32784.1"/>
    <property type="molecule type" value="Genomic_DNA"/>
</dbReference>
<comment type="subunit">
    <text evidence="7">Part of the 30S ribosomal subunit. Contacts protein S5. The interaction surface between S4 and S5 is involved in control of translational fidelity.</text>
</comment>
<comment type="similarity">
    <text evidence="1 7 8">Belongs to the universal ribosomal protein uS4 family.</text>
</comment>
<dbReference type="GO" id="GO:0006412">
    <property type="term" value="P:translation"/>
    <property type="evidence" value="ECO:0007669"/>
    <property type="project" value="UniProtKB-UniRule"/>
</dbReference>
<dbReference type="GO" id="GO:0019843">
    <property type="term" value="F:rRNA binding"/>
    <property type="evidence" value="ECO:0007669"/>
    <property type="project" value="UniProtKB-UniRule"/>
</dbReference>
<dbReference type="Pfam" id="PF01479">
    <property type="entry name" value="S4"/>
    <property type="match status" value="1"/>
</dbReference>
<feature type="domain" description="Small ribosomal subunit protein uS4 N-terminal" evidence="10">
    <location>
        <begin position="1"/>
        <end position="95"/>
    </location>
</feature>
<proteinExistence type="inferred from homology"/>
<comment type="caution">
    <text evidence="11">The sequence shown here is derived from an EMBL/GenBank/DDBJ whole genome shotgun (WGS) entry which is preliminary data.</text>
</comment>
<comment type="function">
    <text evidence="7">One of the primary rRNA binding proteins, it binds directly to 16S rRNA where it nucleates assembly of the body of the 30S subunit.</text>
</comment>
<keyword evidence="5 7" id="KW-0687">Ribonucleoprotein</keyword>